<sequence length="49" mass="5774">MSISKHIKRYGHCFACNRLLPLKYLEQIEYYDGHIIKGALHHKLLCQSC</sequence>
<name>X1ECH2_9ZZZZ</name>
<evidence type="ECO:0000313" key="1">
    <source>
        <dbReference type="EMBL" id="GAH14844.1"/>
    </source>
</evidence>
<feature type="non-terminal residue" evidence="1">
    <location>
        <position position="49"/>
    </location>
</feature>
<dbReference type="EMBL" id="BART01030161">
    <property type="protein sequence ID" value="GAH14844.1"/>
    <property type="molecule type" value="Genomic_DNA"/>
</dbReference>
<accession>X1ECH2</accession>
<proteinExistence type="predicted"/>
<gene>
    <name evidence="1" type="ORF">S01H4_52733</name>
</gene>
<dbReference type="AlphaFoldDB" id="X1ECH2"/>
<comment type="caution">
    <text evidence="1">The sequence shown here is derived from an EMBL/GenBank/DDBJ whole genome shotgun (WGS) entry which is preliminary data.</text>
</comment>
<reference evidence="1" key="1">
    <citation type="journal article" date="2014" name="Front. Microbiol.">
        <title>High frequency of phylogenetically diverse reductive dehalogenase-homologous genes in deep subseafloor sedimentary metagenomes.</title>
        <authorList>
            <person name="Kawai M."/>
            <person name="Futagami T."/>
            <person name="Toyoda A."/>
            <person name="Takaki Y."/>
            <person name="Nishi S."/>
            <person name="Hori S."/>
            <person name="Arai W."/>
            <person name="Tsubouchi T."/>
            <person name="Morono Y."/>
            <person name="Uchiyama I."/>
            <person name="Ito T."/>
            <person name="Fujiyama A."/>
            <person name="Inagaki F."/>
            <person name="Takami H."/>
        </authorList>
    </citation>
    <scope>NUCLEOTIDE SEQUENCE</scope>
    <source>
        <strain evidence="1">Expedition CK06-06</strain>
    </source>
</reference>
<organism evidence="1">
    <name type="scientific">marine sediment metagenome</name>
    <dbReference type="NCBI Taxonomy" id="412755"/>
    <lineage>
        <taxon>unclassified sequences</taxon>
        <taxon>metagenomes</taxon>
        <taxon>ecological metagenomes</taxon>
    </lineage>
</organism>
<protein>
    <submittedName>
        <fullName evidence="1">Uncharacterized protein</fullName>
    </submittedName>
</protein>